<evidence type="ECO:0000313" key="3">
    <source>
        <dbReference type="Proteomes" id="UP000317209"/>
    </source>
</evidence>
<dbReference type="Proteomes" id="UP000317209">
    <property type="component" value="Unassembled WGS sequence"/>
</dbReference>
<dbReference type="AlphaFoldDB" id="A0A543BPK2"/>
<accession>A0A543BPK2</accession>
<comment type="caution">
    <text evidence="2">The sequence shown here is derived from an EMBL/GenBank/DDBJ whole genome shotgun (WGS) entry which is preliminary data.</text>
</comment>
<keyword evidence="1" id="KW-0812">Transmembrane</keyword>
<keyword evidence="3" id="KW-1185">Reference proteome</keyword>
<proteinExistence type="predicted"/>
<evidence type="ECO:0000256" key="1">
    <source>
        <dbReference type="SAM" id="Phobius"/>
    </source>
</evidence>
<feature type="transmembrane region" description="Helical" evidence="1">
    <location>
        <begin position="63"/>
        <end position="84"/>
    </location>
</feature>
<dbReference type="RefSeq" id="WP_229673105.1">
    <property type="nucleotide sequence ID" value="NZ_VFOX01000001.1"/>
</dbReference>
<evidence type="ECO:0008006" key="4">
    <source>
        <dbReference type="Google" id="ProtNLM"/>
    </source>
</evidence>
<dbReference type="EMBL" id="VFOX01000001">
    <property type="protein sequence ID" value="TQL86718.1"/>
    <property type="molecule type" value="Genomic_DNA"/>
</dbReference>
<sequence length="166" mass="17870">MSTTPRSLTVDESLLRRMANDATVYSLTRPLAIVMWVALAGAFVLSILNLNARIAAGPDEVGLAAWMPPVILGLAAYAIVLTVSSARRAVRAAMPPETVVWVSLGEDVLQMGSGRRRSDIRYSTFQSMRAGKDAVLFKLRDASAATAIPRALLTDDDILTLRAKIS</sequence>
<organism evidence="2 3">
    <name type="scientific">Microbacterium saperdae</name>
    <dbReference type="NCBI Taxonomy" id="69368"/>
    <lineage>
        <taxon>Bacteria</taxon>
        <taxon>Bacillati</taxon>
        <taxon>Actinomycetota</taxon>
        <taxon>Actinomycetes</taxon>
        <taxon>Micrococcales</taxon>
        <taxon>Microbacteriaceae</taxon>
        <taxon>Microbacterium</taxon>
    </lineage>
</organism>
<gene>
    <name evidence="2" type="ORF">FB560_2382</name>
</gene>
<reference evidence="2 3" key="1">
    <citation type="submission" date="2019-06" db="EMBL/GenBank/DDBJ databases">
        <title>Sequencing the genomes of 1000 actinobacteria strains.</title>
        <authorList>
            <person name="Klenk H.-P."/>
        </authorList>
    </citation>
    <scope>NUCLEOTIDE SEQUENCE [LARGE SCALE GENOMIC DNA]</scope>
    <source>
        <strain evidence="2 3">DSM 20169</strain>
    </source>
</reference>
<evidence type="ECO:0000313" key="2">
    <source>
        <dbReference type="EMBL" id="TQL86718.1"/>
    </source>
</evidence>
<keyword evidence="1" id="KW-1133">Transmembrane helix</keyword>
<protein>
    <recommendedName>
        <fullName evidence="4">YcxB-like protein</fullName>
    </recommendedName>
</protein>
<name>A0A543BPK2_9MICO</name>
<keyword evidence="1" id="KW-0472">Membrane</keyword>
<feature type="transmembrane region" description="Helical" evidence="1">
    <location>
        <begin position="31"/>
        <end position="51"/>
    </location>
</feature>